<keyword evidence="2" id="KW-0812">Transmembrane</keyword>
<gene>
    <name evidence="4" type="ORF">B7C62_23570</name>
</gene>
<evidence type="ECO:0000256" key="1">
    <source>
        <dbReference type="SAM" id="MobiDB-lite"/>
    </source>
</evidence>
<feature type="region of interest" description="Disordered" evidence="1">
    <location>
        <begin position="1"/>
        <end position="35"/>
    </location>
</feature>
<evidence type="ECO:0000313" key="5">
    <source>
        <dbReference type="Proteomes" id="UP000192251"/>
    </source>
</evidence>
<name>A0ABC8BYJ1_9ACTN</name>
<proteinExistence type="predicted"/>
<evidence type="ECO:0000313" key="4">
    <source>
        <dbReference type="EMBL" id="ARF74878.1"/>
    </source>
</evidence>
<feature type="compositionally biased region" description="Pro residues" evidence="1">
    <location>
        <begin position="1"/>
        <end position="16"/>
    </location>
</feature>
<evidence type="ECO:0000259" key="3">
    <source>
        <dbReference type="Pfam" id="PF13828"/>
    </source>
</evidence>
<keyword evidence="2" id="KW-1133">Transmembrane helix</keyword>
<feature type="transmembrane region" description="Helical" evidence="2">
    <location>
        <begin position="43"/>
        <end position="69"/>
    </location>
</feature>
<dbReference type="AlphaFoldDB" id="A0ABC8BYJ1"/>
<organism evidence="4 5">
    <name type="scientific">Kitasatospora albolonga</name>
    <dbReference type="NCBI Taxonomy" id="68173"/>
    <lineage>
        <taxon>Bacteria</taxon>
        <taxon>Bacillati</taxon>
        <taxon>Actinomycetota</taxon>
        <taxon>Actinomycetes</taxon>
        <taxon>Kitasatosporales</taxon>
        <taxon>Streptomycetaceae</taxon>
        <taxon>Kitasatospora</taxon>
    </lineage>
</organism>
<keyword evidence="5" id="KW-1185">Reference proteome</keyword>
<feature type="transmembrane region" description="Helical" evidence="2">
    <location>
        <begin position="81"/>
        <end position="102"/>
    </location>
</feature>
<evidence type="ECO:0000256" key="2">
    <source>
        <dbReference type="SAM" id="Phobius"/>
    </source>
</evidence>
<dbReference type="EMBL" id="CP020563">
    <property type="protein sequence ID" value="ARF74878.1"/>
    <property type="molecule type" value="Genomic_DNA"/>
</dbReference>
<dbReference type="Proteomes" id="UP000192251">
    <property type="component" value="Chromosome"/>
</dbReference>
<protein>
    <recommendedName>
        <fullName evidence="3">DUF4190 domain-containing protein</fullName>
    </recommendedName>
</protein>
<feature type="region of interest" description="Disordered" evidence="1">
    <location>
        <begin position="359"/>
        <end position="384"/>
    </location>
</feature>
<feature type="compositionally biased region" description="Acidic residues" evidence="1">
    <location>
        <begin position="368"/>
        <end position="384"/>
    </location>
</feature>
<accession>A0ABC8BYJ1</accession>
<sequence length="384" mass="40665">MTVPPPPPSPVPPSPASPSADPYGAPSPPDSRQPVARPPLSGLAVASLVLSLLICLAPVGLLLGVIALVRIPRTGRRGKGLAIAGTAVGGAVVALSLLLVAFGGARFSAWTTDGSGSAKAGTLRELREGDCFTPKGSQGEEEPWITDPSVEIVPCGKPHQGEVFATFRLKGNHAISDSEKISEQAVRGCAPLLHDFALDPTALPTVLPSSYYPVSVSWTGEDRTVQCWMDAEDSLPERSLRQDPSQWNKHQLAYLKAMRPLSEARVSAPHTPTEDNLAASTAWADRMARGGAESARLLRAAVDGFPAEAQGPVTGLANQLDALSLERRSAAEARTPAEFDKRWESVGEEDWTWEEWEARSALGLSVEGEGEEKSEEEGEESSAG</sequence>
<dbReference type="Pfam" id="PF13828">
    <property type="entry name" value="DUF4190"/>
    <property type="match status" value="1"/>
</dbReference>
<reference evidence="4 5" key="1">
    <citation type="submission" date="2017-04" db="EMBL/GenBank/DDBJ databases">
        <title>The complete genome sequence of Streptomyces albolongus YIM 101047, the producer of novel bafilomycins and novel odoriferous sesquiterpenoids.</title>
        <authorList>
            <person name="Yin M."/>
            <person name="Jiang Y."/>
        </authorList>
    </citation>
    <scope>NUCLEOTIDE SEQUENCE [LARGE SCALE GENOMIC DNA]</scope>
    <source>
        <strain evidence="4 5">YIM 101047</strain>
    </source>
</reference>
<dbReference type="InterPro" id="IPR025241">
    <property type="entry name" value="DUF4190"/>
</dbReference>
<keyword evidence="2" id="KW-0472">Membrane</keyword>
<feature type="domain" description="DUF4190" evidence="3">
    <location>
        <begin position="43"/>
        <end position="99"/>
    </location>
</feature>
<dbReference type="KEGG" id="kab:B7C62_23570"/>